<comment type="subunit">
    <text evidence="10">Homodimer.</text>
</comment>
<comment type="similarity">
    <text evidence="4 10">Belongs to the NAD(P)-dependent epimerase/dehydratase family.</text>
</comment>
<dbReference type="InterPro" id="IPR036291">
    <property type="entry name" value="NAD(P)-bd_dom_sf"/>
</dbReference>
<feature type="domain" description="NAD-dependent epimerase/dehydratase" evidence="11">
    <location>
        <begin position="6"/>
        <end position="254"/>
    </location>
</feature>
<evidence type="ECO:0000256" key="8">
    <source>
        <dbReference type="ARBA" id="ARBA00023235"/>
    </source>
</evidence>
<name>A0A4R8ITQ5_9GAMM</name>
<evidence type="ECO:0000256" key="4">
    <source>
        <dbReference type="ARBA" id="ARBA00007637"/>
    </source>
</evidence>
<reference evidence="12 13" key="1">
    <citation type="submission" date="2019-03" db="EMBL/GenBank/DDBJ databases">
        <title>Genomic Encyclopedia of Type Strains, Phase IV (KMG-IV): sequencing the most valuable type-strain genomes for metagenomic binning, comparative biology and taxonomic classification.</title>
        <authorList>
            <person name="Goeker M."/>
        </authorList>
    </citation>
    <scope>NUCLEOTIDE SEQUENCE [LARGE SCALE GENOMIC DNA]</scope>
    <source>
        <strain evidence="12 13">DSM 16326</strain>
    </source>
</reference>
<evidence type="ECO:0000256" key="6">
    <source>
        <dbReference type="ARBA" id="ARBA00018569"/>
    </source>
</evidence>
<dbReference type="RefSeq" id="WP_134080370.1">
    <property type="nucleotide sequence ID" value="NZ_SOQX01000001.1"/>
</dbReference>
<comment type="pathway">
    <text evidence="3 10">Carbohydrate metabolism; galactose metabolism.</text>
</comment>
<dbReference type="PANTHER" id="PTHR43725:SF53">
    <property type="entry name" value="UDP-ARABINOSE 4-EPIMERASE 1"/>
    <property type="match status" value="1"/>
</dbReference>
<evidence type="ECO:0000313" key="12">
    <source>
        <dbReference type="EMBL" id="TDY03794.1"/>
    </source>
</evidence>
<dbReference type="InterPro" id="IPR005886">
    <property type="entry name" value="UDP_G4E"/>
</dbReference>
<gene>
    <name evidence="12" type="ORF">EDC23_0164</name>
</gene>
<dbReference type="GO" id="GO:0033499">
    <property type="term" value="P:galactose catabolic process via UDP-galactose, Leloir pathway"/>
    <property type="evidence" value="ECO:0007669"/>
    <property type="project" value="TreeGrafter"/>
</dbReference>
<dbReference type="OrthoDB" id="9803010at2"/>
<organism evidence="12 13">
    <name type="scientific">Thiohalophilus thiocyanatoxydans</name>
    <dbReference type="NCBI Taxonomy" id="381308"/>
    <lineage>
        <taxon>Bacteria</taxon>
        <taxon>Pseudomonadati</taxon>
        <taxon>Pseudomonadota</taxon>
        <taxon>Gammaproteobacteria</taxon>
        <taxon>Thiohalomonadales</taxon>
        <taxon>Thiohalophilaceae</taxon>
        <taxon>Thiohalophilus</taxon>
    </lineage>
</organism>
<keyword evidence="8 10" id="KW-0413">Isomerase</keyword>
<evidence type="ECO:0000256" key="5">
    <source>
        <dbReference type="ARBA" id="ARBA00013189"/>
    </source>
</evidence>
<dbReference type="Gene3D" id="3.90.25.10">
    <property type="entry name" value="UDP-galactose 4-epimerase, domain 1"/>
    <property type="match status" value="1"/>
</dbReference>
<dbReference type="EMBL" id="SOQX01000001">
    <property type="protein sequence ID" value="TDY03794.1"/>
    <property type="molecule type" value="Genomic_DNA"/>
</dbReference>
<comment type="catalytic activity">
    <reaction evidence="1 10">
        <text>UDP-alpha-D-glucose = UDP-alpha-D-galactose</text>
        <dbReference type="Rhea" id="RHEA:22168"/>
        <dbReference type="ChEBI" id="CHEBI:58885"/>
        <dbReference type="ChEBI" id="CHEBI:66914"/>
        <dbReference type="EC" id="5.1.3.2"/>
    </reaction>
</comment>
<dbReference type="UniPathway" id="UPA00214"/>
<evidence type="ECO:0000256" key="9">
    <source>
        <dbReference type="ARBA" id="ARBA00023277"/>
    </source>
</evidence>
<keyword evidence="7 10" id="KW-0520">NAD</keyword>
<protein>
    <recommendedName>
        <fullName evidence="6 10">UDP-glucose 4-epimerase</fullName>
        <ecNumber evidence="5 10">5.1.3.2</ecNumber>
    </recommendedName>
</protein>
<keyword evidence="9 10" id="KW-0119">Carbohydrate metabolism</keyword>
<dbReference type="CDD" id="cd05247">
    <property type="entry name" value="UDP_G4E_1_SDR_e"/>
    <property type="match status" value="1"/>
</dbReference>
<dbReference type="Pfam" id="PF01370">
    <property type="entry name" value="Epimerase"/>
    <property type="match status" value="1"/>
</dbReference>
<accession>A0A4R8ITQ5</accession>
<evidence type="ECO:0000256" key="1">
    <source>
        <dbReference type="ARBA" id="ARBA00000083"/>
    </source>
</evidence>
<proteinExistence type="inferred from homology"/>
<dbReference type="Gene3D" id="3.40.50.720">
    <property type="entry name" value="NAD(P)-binding Rossmann-like Domain"/>
    <property type="match status" value="1"/>
</dbReference>
<dbReference type="PANTHER" id="PTHR43725">
    <property type="entry name" value="UDP-GLUCOSE 4-EPIMERASE"/>
    <property type="match status" value="1"/>
</dbReference>
<evidence type="ECO:0000256" key="10">
    <source>
        <dbReference type="RuleBase" id="RU366046"/>
    </source>
</evidence>
<evidence type="ECO:0000256" key="2">
    <source>
        <dbReference type="ARBA" id="ARBA00001911"/>
    </source>
</evidence>
<dbReference type="InterPro" id="IPR001509">
    <property type="entry name" value="Epimerase_deHydtase"/>
</dbReference>
<dbReference type="EC" id="5.1.3.2" evidence="5 10"/>
<evidence type="ECO:0000256" key="3">
    <source>
        <dbReference type="ARBA" id="ARBA00004947"/>
    </source>
</evidence>
<evidence type="ECO:0000259" key="11">
    <source>
        <dbReference type="Pfam" id="PF01370"/>
    </source>
</evidence>
<dbReference type="SUPFAM" id="SSF51735">
    <property type="entry name" value="NAD(P)-binding Rossmann-fold domains"/>
    <property type="match status" value="1"/>
</dbReference>
<comment type="cofactor">
    <cofactor evidence="2 10">
        <name>NAD(+)</name>
        <dbReference type="ChEBI" id="CHEBI:57540"/>
    </cofactor>
</comment>
<keyword evidence="13" id="KW-1185">Reference proteome</keyword>
<dbReference type="GO" id="GO:0003978">
    <property type="term" value="F:UDP-glucose 4-epimerase activity"/>
    <property type="evidence" value="ECO:0007669"/>
    <property type="project" value="UniProtKB-UniRule"/>
</dbReference>
<evidence type="ECO:0000313" key="13">
    <source>
        <dbReference type="Proteomes" id="UP000294914"/>
    </source>
</evidence>
<sequence length="327" mass="35662">MSDNAILVTGGAGYIGSHVALMLAEAGERVVVLDNLSTGFRDAVIKGEFVPGDTGDRELVTRLIKSHAIDTVMHFAAHTIVPESITDPLTYYQNNTCATRNLLECCRDNNVKHFVFSSTAAVYGIPADGMADENTPTVPINPYGTSKLMSEWILRDLCAASDLRHVALRYFNVAGSDPQGRVGQRTHKATLLIKVACEVAQGKRPELVLFGTDYPTADGTGVRDYIHVTDLAAAHIRALAYLRRGGPSRTLNVGYGRGFSVREVIAAVERIHGTRLPVREAARRPGDPPRLIAVSDAIKQTLDWRPELDDLDTIVQTSLDWEKTLGD</sequence>
<dbReference type="AlphaFoldDB" id="A0A4R8ITQ5"/>
<dbReference type="Proteomes" id="UP000294914">
    <property type="component" value="Unassembled WGS sequence"/>
</dbReference>
<dbReference type="NCBIfam" id="TIGR01179">
    <property type="entry name" value="galE"/>
    <property type="match status" value="1"/>
</dbReference>
<comment type="caution">
    <text evidence="12">The sequence shown here is derived from an EMBL/GenBank/DDBJ whole genome shotgun (WGS) entry which is preliminary data.</text>
</comment>
<evidence type="ECO:0000256" key="7">
    <source>
        <dbReference type="ARBA" id="ARBA00023027"/>
    </source>
</evidence>